<evidence type="ECO:0000313" key="3">
    <source>
        <dbReference type="Proteomes" id="UP000078507"/>
    </source>
</evidence>
<accession>A0A178YLQ7</accession>
<dbReference type="Pfam" id="PF06527">
    <property type="entry name" value="TniQ"/>
    <property type="match status" value="1"/>
</dbReference>
<organism evidence="2 3">
    <name type="scientific">Sinorhizobium saheli</name>
    <dbReference type="NCBI Taxonomy" id="36856"/>
    <lineage>
        <taxon>Bacteria</taxon>
        <taxon>Pseudomonadati</taxon>
        <taxon>Pseudomonadota</taxon>
        <taxon>Alphaproteobacteria</taxon>
        <taxon>Hyphomicrobiales</taxon>
        <taxon>Rhizobiaceae</taxon>
        <taxon>Sinorhizobium/Ensifer group</taxon>
        <taxon>Sinorhizobium</taxon>
    </lineage>
</organism>
<protein>
    <recommendedName>
        <fullName evidence="1">TniQ domain-containing protein</fullName>
    </recommendedName>
</protein>
<sequence>MRLFNVPLMEDESLTSFTSRFAWANARTAMEFCQDFGFSFRSVIAGNDDAITRLSELSGIELGSLGAAAVKRCGEKTVWVAGEETPFMFYMRGVLKFCPACFAEDELRHDIKPRSRKYIRKSWYSRFIRTCPVHCLSLASAGTHGQPDHIHDLCWSLDYLRREVAVASREVVEQSFTEFEEYVIGRLRGGKPGNDFLDPLPLFVAGDVCELAGMVALHGKDVTISDKSDRQRWEAGAKGFEIFKVGTAGLHRFIDDLYRQHDSVRASHGGNELFGKFHEILANKKADPAYEPVKDAVRSYAFENLPLTDTTILFGKGGDAKFISLNSIHKRYGVPDRLLRKYLMTTGGISTLPGTDVPAIAAADVERLVALLNDLVRATEAAKMLGVTISAFNLLVGNGLVSVAVPKDEDAEMSERYSRRALDEFRDSLLAKANTTDVNGLMSIKAVSRSLRATLISILHALIRGDLKSVGIDSTKSGIMSLLLAVDEVETALTPARSTEPEEDHLTVIDLSTLLQASPNSIYKFIARGLIETGTIRNAVTNIPQRVIAPEVAGAFQKRYVSLAECCRRSGLHSAAVRHICMAAGLERAFPREELREVFYLRVEAELALSGAVPEWNRSEGALSQGH</sequence>
<dbReference type="EMBL" id="LNQB01000061">
    <property type="protein sequence ID" value="OAP48428.1"/>
    <property type="molecule type" value="Genomic_DNA"/>
</dbReference>
<evidence type="ECO:0000313" key="2">
    <source>
        <dbReference type="EMBL" id="OAP48428.1"/>
    </source>
</evidence>
<proteinExistence type="predicted"/>
<dbReference type="Proteomes" id="UP000078507">
    <property type="component" value="Unassembled WGS sequence"/>
</dbReference>
<dbReference type="RefSeq" id="WP_066870550.1">
    <property type="nucleotide sequence ID" value="NZ_LNQB01000061.1"/>
</dbReference>
<dbReference type="AlphaFoldDB" id="A0A178YLQ7"/>
<dbReference type="STRING" id="36856.ATB98_24055"/>
<reference evidence="2 3" key="1">
    <citation type="submission" date="2015-11" db="EMBL/GenBank/DDBJ databases">
        <title>Ensifer anhuiense sp. nov., an effective nitrogen fixation bacterium with Glycine soja.</title>
        <authorList>
            <person name="Yan H."/>
            <person name="Chen W."/>
        </authorList>
    </citation>
    <scope>NUCLEOTIDE SEQUENCE [LARGE SCALE GENOMIC DNA]</scope>
    <source>
        <strain evidence="2 3">LMG 7837</strain>
    </source>
</reference>
<dbReference type="InterPro" id="IPR009492">
    <property type="entry name" value="TniQ"/>
</dbReference>
<gene>
    <name evidence="2" type="ORF">ATB98_24055</name>
</gene>
<comment type="caution">
    <text evidence="2">The sequence shown here is derived from an EMBL/GenBank/DDBJ whole genome shotgun (WGS) entry which is preliminary data.</text>
</comment>
<keyword evidence="3" id="KW-1185">Reference proteome</keyword>
<evidence type="ECO:0000259" key="1">
    <source>
        <dbReference type="Pfam" id="PF06527"/>
    </source>
</evidence>
<dbReference type="OrthoDB" id="7595282at2"/>
<feature type="domain" description="TniQ" evidence="1">
    <location>
        <begin position="5"/>
        <end position="138"/>
    </location>
</feature>
<name>A0A178YLQ7_SINSA</name>